<keyword evidence="4" id="KW-0472">Membrane</keyword>
<dbReference type="RefSeq" id="WP_011641634.1">
    <property type="nucleotide sequence ID" value="NC_008346.1"/>
</dbReference>
<gene>
    <name evidence="6" type="ordered locus">Swol_2259</name>
</gene>
<evidence type="ECO:0000256" key="1">
    <source>
        <dbReference type="ARBA" id="ARBA00004127"/>
    </source>
</evidence>
<keyword evidence="7" id="KW-1185">Reference proteome</keyword>
<comment type="subcellular location">
    <subcellularLocation>
        <location evidence="1">Endomembrane system</location>
        <topology evidence="1">Multi-pass membrane protein</topology>
    </subcellularLocation>
</comment>
<evidence type="ECO:0000256" key="2">
    <source>
        <dbReference type="ARBA" id="ARBA00022692"/>
    </source>
</evidence>
<evidence type="ECO:0000259" key="5">
    <source>
        <dbReference type="Pfam" id="PF06803"/>
    </source>
</evidence>
<protein>
    <recommendedName>
        <fullName evidence="5">DUF1232 domain-containing protein</fullName>
    </recommendedName>
</protein>
<dbReference type="Pfam" id="PF06803">
    <property type="entry name" value="DUF1232"/>
    <property type="match status" value="1"/>
</dbReference>
<keyword evidence="2" id="KW-0812">Transmembrane</keyword>
<accession>Q0AUQ4</accession>
<reference evidence="7" key="1">
    <citation type="journal article" date="2010" name="Environ. Microbiol.">
        <title>The genome of Syntrophomonas wolfei: new insights into syntrophic metabolism and biohydrogen production.</title>
        <authorList>
            <person name="Sieber J.R."/>
            <person name="Sims D.R."/>
            <person name="Han C."/>
            <person name="Kim E."/>
            <person name="Lykidis A."/>
            <person name="Lapidus A.L."/>
            <person name="McDonnald E."/>
            <person name="Rohlin L."/>
            <person name="Culley D.E."/>
            <person name="Gunsalus R."/>
            <person name="McInerney M.J."/>
        </authorList>
    </citation>
    <scope>NUCLEOTIDE SEQUENCE [LARGE SCALE GENOMIC DNA]</scope>
    <source>
        <strain evidence="7">DSM 2245B / Goettingen</strain>
    </source>
</reference>
<proteinExistence type="predicted"/>
<dbReference type="eggNOG" id="COG3339">
    <property type="taxonomic scope" value="Bacteria"/>
</dbReference>
<dbReference type="KEGG" id="swo:Swol_2259"/>
<dbReference type="HOGENOM" id="CLU_130854_0_0_9"/>
<dbReference type="STRING" id="335541.Swol_2259"/>
<sequence length="153" mass="17187">MTKQLTDQVHKDFYQQLRDRIMEWLQSDDGKNHKFAQYILLVPDMFHLLCKLIIDPEVSAADKAKLAGVIVYFISPVDLMPEAIAGPIGYLDDLALTAYALNSIINNADPQIVRKHWAGQDDIMEVIKNVLATADEMVGTGVWSNLKALFAKN</sequence>
<evidence type="ECO:0000313" key="6">
    <source>
        <dbReference type="EMBL" id="ABI69550.1"/>
    </source>
</evidence>
<dbReference type="EMBL" id="CP000448">
    <property type="protein sequence ID" value="ABI69550.1"/>
    <property type="molecule type" value="Genomic_DNA"/>
</dbReference>
<evidence type="ECO:0000256" key="3">
    <source>
        <dbReference type="ARBA" id="ARBA00022989"/>
    </source>
</evidence>
<keyword evidence="3" id="KW-1133">Transmembrane helix</keyword>
<dbReference type="Proteomes" id="UP000001968">
    <property type="component" value="Chromosome"/>
</dbReference>
<feature type="domain" description="DUF1232" evidence="5">
    <location>
        <begin position="63"/>
        <end position="98"/>
    </location>
</feature>
<dbReference type="GO" id="GO:0012505">
    <property type="term" value="C:endomembrane system"/>
    <property type="evidence" value="ECO:0007669"/>
    <property type="project" value="UniProtKB-SubCell"/>
</dbReference>
<dbReference type="AlphaFoldDB" id="Q0AUQ4"/>
<evidence type="ECO:0000313" key="7">
    <source>
        <dbReference type="Proteomes" id="UP000001968"/>
    </source>
</evidence>
<evidence type="ECO:0000256" key="4">
    <source>
        <dbReference type="ARBA" id="ARBA00023136"/>
    </source>
</evidence>
<organism evidence="6 7">
    <name type="scientific">Syntrophomonas wolfei subsp. wolfei (strain DSM 2245B / Goettingen)</name>
    <dbReference type="NCBI Taxonomy" id="335541"/>
    <lineage>
        <taxon>Bacteria</taxon>
        <taxon>Bacillati</taxon>
        <taxon>Bacillota</taxon>
        <taxon>Clostridia</taxon>
        <taxon>Eubacteriales</taxon>
        <taxon>Syntrophomonadaceae</taxon>
        <taxon>Syntrophomonas</taxon>
    </lineage>
</organism>
<dbReference type="InterPro" id="IPR010652">
    <property type="entry name" value="DUF1232"/>
</dbReference>
<name>Q0AUQ4_SYNWW</name>